<feature type="domain" description="HNH nuclease" evidence="1">
    <location>
        <begin position="102"/>
        <end position="153"/>
    </location>
</feature>
<dbReference type="GO" id="GO:0016787">
    <property type="term" value="F:hydrolase activity"/>
    <property type="evidence" value="ECO:0007669"/>
    <property type="project" value="UniProtKB-KW"/>
</dbReference>
<protein>
    <submittedName>
        <fullName evidence="2">HNH endonuclease signature motif containing protein</fullName>
        <ecNumber evidence="2">3.1.-.-</ecNumber>
    </submittedName>
</protein>
<evidence type="ECO:0000259" key="1">
    <source>
        <dbReference type="Pfam" id="PF13391"/>
    </source>
</evidence>
<keyword evidence="2" id="KW-0255">Endonuclease</keyword>
<dbReference type="AlphaFoldDB" id="A0AA96WSG8"/>
<dbReference type="Pfam" id="PF13391">
    <property type="entry name" value="HNH_2"/>
    <property type="match status" value="1"/>
</dbReference>
<proteinExistence type="predicted"/>
<organism evidence="2">
    <name type="scientific">Leptolyngbya boryana CZ1</name>
    <dbReference type="NCBI Taxonomy" id="3060204"/>
    <lineage>
        <taxon>Bacteria</taxon>
        <taxon>Bacillati</taxon>
        <taxon>Cyanobacteriota</taxon>
        <taxon>Cyanophyceae</taxon>
        <taxon>Leptolyngbyales</taxon>
        <taxon>Leptolyngbyaceae</taxon>
        <taxon>Leptolyngbya group</taxon>
        <taxon>Leptolyngbya</taxon>
    </lineage>
</organism>
<dbReference type="EMBL" id="CP130144">
    <property type="protein sequence ID" value="WNZ45181.1"/>
    <property type="molecule type" value="Genomic_DNA"/>
</dbReference>
<gene>
    <name evidence="2" type="ORF">Q2T42_25675</name>
</gene>
<dbReference type="InterPro" id="IPR003615">
    <property type="entry name" value="HNH_nuc"/>
</dbReference>
<reference evidence="2" key="2">
    <citation type="submission" date="2023-07" db="EMBL/GenBank/DDBJ databases">
        <authorList>
            <person name="Bai X.-H."/>
            <person name="Wang H.-H."/>
            <person name="Wang J."/>
            <person name="Ma M.-Y."/>
            <person name="Hu H.-H."/>
            <person name="Song Z.-L."/>
            <person name="Ma H.-G."/>
            <person name="Fan Y."/>
            <person name="Du C.-Y."/>
            <person name="Xu J.-C."/>
        </authorList>
    </citation>
    <scope>NUCLEOTIDE SEQUENCE</scope>
    <source>
        <strain evidence="2">CZ1</strain>
    </source>
</reference>
<sequence length="203" mass="23482">MVINLLQVKQTLESLGGKATCAEIAGQLHQQYDKSQYSEVDLAVRRILYAHCPQHVEDYLGEPVFEALDVWYYGFWKPSEQYSDRYIQALYRQKLINSWEHCMVTGTKISCKASHIKPRHQCKEQDEKANVFNGLLLNPTIDELFDKGWISFDDAGQILFSPRLTPQDIECLGLSPGMKLQVIHSGHRVFLQYHRKHVFLNAQ</sequence>
<dbReference type="RefSeq" id="WP_316426913.1">
    <property type="nucleotide sequence ID" value="NZ_CP130144.1"/>
</dbReference>
<reference evidence="2" key="1">
    <citation type="journal article" date="2023" name="Plants (Basel)">
        <title>Genomic Analysis of Leptolyngbya boryana CZ1 Reveals Efficient Carbon Fixation Modules.</title>
        <authorList>
            <person name="Bai X."/>
            <person name="Wang H."/>
            <person name="Cheng W."/>
            <person name="Wang J."/>
            <person name="Ma M."/>
            <person name="Hu H."/>
            <person name="Song Z."/>
            <person name="Ma H."/>
            <person name="Fan Y."/>
            <person name="Du C."/>
            <person name="Xu J."/>
        </authorList>
    </citation>
    <scope>NUCLEOTIDE SEQUENCE</scope>
    <source>
        <strain evidence="2">CZ1</strain>
    </source>
</reference>
<dbReference type="EC" id="3.1.-.-" evidence="2"/>
<accession>A0AA96WSG8</accession>
<keyword evidence="2" id="KW-0540">Nuclease</keyword>
<name>A0AA96WSG8_LEPBY</name>
<evidence type="ECO:0000313" key="2">
    <source>
        <dbReference type="EMBL" id="WNZ45181.1"/>
    </source>
</evidence>
<keyword evidence="2" id="KW-0378">Hydrolase</keyword>
<dbReference type="GO" id="GO:0004519">
    <property type="term" value="F:endonuclease activity"/>
    <property type="evidence" value="ECO:0007669"/>
    <property type="project" value="UniProtKB-KW"/>
</dbReference>